<feature type="region of interest" description="Disordered" evidence="8">
    <location>
        <begin position="632"/>
        <end position="721"/>
    </location>
</feature>
<sequence>MGNEASLEGGEGALAGLPAGLAPDGKGGFIQMPAGVEADLSNLSEEERKQLVAAMAKAQSRQVEVSINVCRNHHDDVHHSSARALVLEASMMPPETQAGGTRVPAGLSKSRTVDAFGEGPPPKPKPGRSPSSLSLLESRFRQEPKDPEQPRTGMFSSGFLSGANPLSAVSSAVSSASIPKFSLFGDDEEEASGKPPQQGGKPPQQGPPKGQGPEGKPGGPGPQQQGPKPGGPGPQQGPKPGGPAAQQQGPKPGGPGPQQGPKPGGPGPQQQGPKPGGPGPQQQGPKPGGPGPQQQGPKPGGPGPQQQGPKPGGPGPQQQGPKPGGPGSQQQGPGKPGPGVAAKSSGPQQQGKPQLEGPGKARKAMCPLCNSTELNVQAKDQPPNYNTCTQCKQQVCSLCGFSPPDSAGKEWLCLNCQMQRAVGGMEPPGPPMMKQPPKQASAPPSPQRKEPPSGSPAKGEPGKKPPMLTKQQSIADTGKGSTPPTTPKSGPQQGPQPGQLGAKRGQPPPLQKPSQSPKGSPQPSPAKTTPKQDGGGFFGGFGLGGLTEVAKPSAGAQATESVTGKLFGGFGGSSKPQAGSAAQASESVTGKLFSGFSGLTESAKPTAASSQAAESVSGKMFGFGSSILSSATNLISGEESKSPPESPPGSPPDSPIGSEADSPSGSPPDSGSESPPDTPPVYSKDKASPKPTAAEGKTSVGMPPPKSTEVKESPTQVSGSEASFCPLCKVKLYVGSGESPNYSTCTECQKTVCNLDMVV</sequence>
<keyword evidence="1" id="KW-0479">Metal-binding</keyword>
<dbReference type="Proteomes" id="UP000830375">
    <property type="component" value="Unassembled WGS sequence"/>
</dbReference>
<dbReference type="InterPro" id="IPR013083">
    <property type="entry name" value="Znf_RING/FYVE/PHD"/>
</dbReference>
<evidence type="ECO:0000256" key="4">
    <source>
        <dbReference type="ARBA" id="ARBA00022833"/>
    </source>
</evidence>
<feature type="compositionally biased region" description="Pro residues" evidence="8">
    <location>
        <begin position="229"/>
        <end position="241"/>
    </location>
</feature>
<evidence type="ECO:0000256" key="5">
    <source>
        <dbReference type="ARBA" id="ARBA00023018"/>
    </source>
</evidence>
<protein>
    <recommendedName>
        <fullName evidence="9">Zinc finger piccolo-type domain-containing protein</fullName>
    </recommendedName>
</protein>
<feature type="region of interest" description="Disordered" evidence="8">
    <location>
        <begin position="111"/>
        <end position="363"/>
    </location>
</feature>
<comment type="caution">
    <text evidence="10">The sequence shown here is derived from an EMBL/GenBank/DDBJ whole genome shotgun (WGS) entry which is preliminary data.</text>
</comment>
<proteinExistence type="predicted"/>
<feature type="domain" description="Zinc finger piccolo-type" evidence="9">
    <location>
        <begin position="365"/>
        <end position="422"/>
    </location>
</feature>
<dbReference type="Pfam" id="PF05715">
    <property type="entry name" value="zf-piccolo"/>
    <property type="match status" value="2"/>
</dbReference>
<keyword evidence="6" id="KW-0966">Cell projection</keyword>
<evidence type="ECO:0000259" key="9">
    <source>
        <dbReference type="Pfam" id="PF05715"/>
    </source>
</evidence>
<feature type="compositionally biased region" description="Low complexity" evidence="8">
    <location>
        <begin position="512"/>
        <end position="521"/>
    </location>
</feature>
<dbReference type="InterPro" id="IPR052098">
    <property type="entry name" value="Presynaptic_Scaffold_Bsn/Pclo"/>
</dbReference>
<evidence type="ECO:0000313" key="11">
    <source>
        <dbReference type="Proteomes" id="UP000830375"/>
    </source>
</evidence>
<dbReference type="EMBL" id="JACTAM010000004">
    <property type="protein sequence ID" value="KAI2665473.1"/>
    <property type="molecule type" value="Genomic_DNA"/>
</dbReference>
<dbReference type="Gene3D" id="3.30.40.10">
    <property type="entry name" value="Zinc/RING finger domain, C3HC4 (zinc finger)"/>
    <property type="match status" value="1"/>
</dbReference>
<feature type="compositionally biased region" description="Pro residues" evidence="8">
    <location>
        <begin position="644"/>
        <end position="654"/>
    </location>
</feature>
<dbReference type="InterPro" id="IPR011011">
    <property type="entry name" value="Znf_FYVE_PHD"/>
</dbReference>
<dbReference type="PANTHER" id="PTHR14113">
    <property type="entry name" value="PICCOLO/BASSOON"/>
    <property type="match status" value="1"/>
</dbReference>
<keyword evidence="11" id="KW-1185">Reference proteome</keyword>
<keyword evidence="4" id="KW-0862">Zinc</keyword>
<feature type="compositionally biased region" description="Gly residues" evidence="8">
    <location>
        <begin position="533"/>
        <end position="545"/>
    </location>
</feature>
<feature type="compositionally biased region" description="Low complexity" evidence="8">
    <location>
        <begin position="655"/>
        <end position="675"/>
    </location>
</feature>
<feature type="compositionally biased region" description="Low complexity" evidence="8">
    <location>
        <begin position="128"/>
        <end position="137"/>
    </location>
</feature>
<evidence type="ECO:0000256" key="8">
    <source>
        <dbReference type="SAM" id="MobiDB-lite"/>
    </source>
</evidence>
<evidence type="ECO:0000313" key="10">
    <source>
        <dbReference type="EMBL" id="KAI2665473.1"/>
    </source>
</evidence>
<reference evidence="10 11" key="1">
    <citation type="submission" date="2022-01" db="EMBL/GenBank/DDBJ databases">
        <title>A high-quality chromosome-level genome assembly of rohu carp, Labeo rohita.</title>
        <authorList>
            <person name="Arick M.A. II"/>
            <person name="Hsu C.-Y."/>
            <person name="Magbanua Z."/>
            <person name="Pechanova O."/>
            <person name="Grover C."/>
            <person name="Miller E."/>
            <person name="Thrash A."/>
            <person name="Ezzel L."/>
            <person name="Alam S."/>
            <person name="Benzie J."/>
            <person name="Hamilton M."/>
            <person name="Karsi A."/>
            <person name="Lawrence M.L."/>
            <person name="Peterson D.G."/>
        </authorList>
    </citation>
    <scope>NUCLEOTIDE SEQUENCE [LARGE SCALE GENOMIC DNA]</scope>
    <source>
        <strain evidence="11">BAU-BD-2019</strain>
        <tissue evidence="10">Blood</tissue>
    </source>
</reference>
<feature type="compositionally biased region" description="Basic and acidic residues" evidence="8">
    <location>
        <begin position="138"/>
        <end position="149"/>
    </location>
</feature>
<dbReference type="SUPFAM" id="SSF57903">
    <property type="entry name" value="FYVE/PHD zinc finger"/>
    <property type="match status" value="1"/>
</dbReference>
<evidence type="ECO:0000256" key="6">
    <source>
        <dbReference type="ARBA" id="ARBA00023273"/>
    </source>
</evidence>
<feature type="domain" description="Zinc finger piccolo-type" evidence="9">
    <location>
        <begin position="724"/>
        <end position="755"/>
    </location>
</feature>
<feature type="compositionally biased region" description="Low complexity" evidence="8">
    <location>
        <begin position="167"/>
        <end position="177"/>
    </location>
</feature>
<keyword evidence="5" id="KW-0770">Synapse</keyword>
<feature type="compositionally biased region" description="Low complexity" evidence="8">
    <location>
        <begin position="193"/>
        <end position="203"/>
    </location>
</feature>
<keyword evidence="3" id="KW-0863">Zinc-finger</keyword>
<name>A0ABQ8MUA3_LABRO</name>
<comment type="subcellular location">
    <subcellularLocation>
        <location evidence="7">Presynaptic active zone</location>
    </subcellularLocation>
</comment>
<evidence type="ECO:0000256" key="2">
    <source>
        <dbReference type="ARBA" id="ARBA00022737"/>
    </source>
</evidence>
<keyword evidence="2" id="KW-0677">Repeat</keyword>
<evidence type="ECO:0000256" key="3">
    <source>
        <dbReference type="ARBA" id="ARBA00022771"/>
    </source>
</evidence>
<feature type="compositionally biased region" description="Polar residues" evidence="8">
    <location>
        <begin position="576"/>
        <end position="588"/>
    </location>
</feature>
<evidence type="ECO:0000256" key="1">
    <source>
        <dbReference type="ARBA" id="ARBA00022723"/>
    </source>
</evidence>
<feature type="compositionally biased region" description="Low complexity" evidence="8">
    <location>
        <begin position="477"/>
        <end position="499"/>
    </location>
</feature>
<accession>A0ABQ8MUA3</accession>
<dbReference type="PANTHER" id="PTHR14113:SF11">
    <property type="entry name" value="PROTEIN PICCOLO ISOFORM X1"/>
    <property type="match status" value="1"/>
</dbReference>
<gene>
    <name evidence="10" type="ORF">H4Q32_021776</name>
</gene>
<evidence type="ECO:0000256" key="7">
    <source>
        <dbReference type="ARBA" id="ARBA00034101"/>
    </source>
</evidence>
<organism evidence="10 11">
    <name type="scientific">Labeo rohita</name>
    <name type="common">Indian major carp</name>
    <name type="synonym">Cyprinus rohita</name>
    <dbReference type="NCBI Taxonomy" id="84645"/>
    <lineage>
        <taxon>Eukaryota</taxon>
        <taxon>Metazoa</taxon>
        <taxon>Chordata</taxon>
        <taxon>Craniata</taxon>
        <taxon>Vertebrata</taxon>
        <taxon>Euteleostomi</taxon>
        <taxon>Actinopterygii</taxon>
        <taxon>Neopterygii</taxon>
        <taxon>Teleostei</taxon>
        <taxon>Ostariophysi</taxon>
        <taxon>Cypriniformes</taxon>
        <taxon>Cyprinidae</taxon>
        <taxon>Labeoninae</taxon>
        <taxon>Labeonini</taxon>
        <taxon>Labeo</taxon>
    </lineage>
</organism>
<feature type="region of interest" description="Disordered" evidence="8">
    <location>
        <begin position="421"/>
        <end position="615"/>
    </location>
</feature>
<feature type="compositionally biased region" description="Pro residues" evidence="8">
    <location>
        <begin position="252"/>
        <end position="266"/>
    </location>
</feature>
<dbReference type="InterPro" id="IPR008899">
    <property type="entry name" value="Znf_piccolo"/>
</dbReference>